<feature type="region of interest" description="Disordered" evidence="2">
    <location>
        <begin position="130"/>
        <end position="209"/>
    </location>
</feature>
<dbReference type="EMBL" id="JARKIE010000072">
    <property type="protein sequence ID" value="KAJ7689478.1"/>
    <property type="molecule type" value="Genomic_DNA"/>
</dbReference>
<comment type="caution">
    <text evidence="4">The sequence shown here is derived from an EMBL/GenBank/DDBJ whole genome shotgun (WGS) entry which is preliminary data.</text>
</comment>
<keyword evidence="1 3" id="KW-0732">Signal</keyword>
<evidence type="ECO:0000313" key="4">
    <source>
        <dbReference type="EMBL" id="KAJ7689478.1"/>
    </source>
</evidence>
<sequence length="239" mass="24401">MLFILSLLLISAVAVAAHNITLSDSFKRGAGSKFSNYFAGQGACGWVNSDSEFVVALTTLEWNNGVNCGKEIAISWQGKSTTAKIVDECMDCPMDGLDFSQSLFSFFVGEGNNVQVGIIYGDWSYVSGGGGSDESTTTSTKIAPTTTSTQKKTTASTRTSTTSTTTSSTTSEAASKSVAASTSDPTSTFASAPASAPASAKSSATPVSTPLATGPQNFGSFSQAVLNLAGLIVDAQGAN</sequence>
<dbReference type="PANTHER" id="PTHR31836">
    <property type="match status" value="1"/>
</dbReference>
<dbReference type="InterPro" id="IPR051477">
    <property type="entry name" value="Expansin_CellWall"/>
</dbReference>
<reference evidence="4" key="1">
    <citation type="submission" date="2023-03" db="EMBL/GenBank/DDBJ databases">
        <title>Massive genome expansion in bonnet fungi (Mycena s.s.) driven by repeated elements and novel gene families across ecological guilds.</title>
        <authorList>
            <consortium name="Lawrence Berkeley National Laboratory"/>
            <person name="Harder C.B."/>
            <person name="Miyauchi S."/>
            <person name="Viragh M."/>
            <person name="Kuo A."/>
            <person name="Thoen E."/>
            <person name="Andreopoulos B."/>
            <person name="Lu D."/>
            <person name="Skrede I."/>
            <person name="Drula E."/>
            <person name="Henrissat B."/>
            <person name="Morin E."/>
            <person name="Kohler A."/>
            <person name="Barry K."/>
            <person name="LaButti K."/>
            <person name="Morin E."/>
            <person name="Salamov A."/>
            <person name="Lipzen A."/>
            <person name="Mereny Z."/>
            <person name="Hegedus B."/>
            <person name="Baldrian P."/>
            <person name="Stursova M."/>
            <person name="Weitz H."/>
            <person name="Taylor A."/>
            <person name="Grigoriev I.V."/>
            <person name="Nagy L.G."/>
            <person name="Martin F."/>
            <person name="Kauserud H."/>
        </authorList>
    </citation>
    <scope>NUCLEOTIDE SEQUENCE</scope>
    <source>
        <strain evidence="4">CBHHK067</strain>
    </source>
</reference>
<dbReference type="CDD" id="cd22191">
    <property type="entry name" value="DPBB_RlpA_EXP_N-like"/>
    <property type="match status" value="1"/>
</dbReference>
<gene>
    <name evidence="4" type="ORF">B0H17DRAFT_1012153</name>
</gene>
<evidence type="ECO:0000256" key="3">
    <source>
        <dbReference type="SAM" id="SignalP"/>
    </source>
</evidence>
<dbReference type="Gene3D" id="2.40.40.10">
    <property type="entry name" value="RlpA-like domain"/>
    <property type="match status" value="1"/>
</dbReference>
<feature type="chain" id="PRO_5041973187" evidence="3">
    <location>
        <begin position="18"/>
        <end position="239"/>
    </location>
</feature>
<proteinExistence type="predicted"/>
<accession>A0AAD7DEK2</accession>
<dbReference type="PANTHER" id="PTHR31836:SF28">
    <property type="entry name" value="SRCR DOMAIN-CONTAINING PROTEIN-RELATED"/>
    <property type="match status" value="1"/>
</dbReference>
<dbReference type="InterPro" id="IPR036908">
    <property type="entry name" value="RlpA-like_sf"/>
</dbReference>
<evidence type="ECO:0000256" key="2">
    <source>
        <dbReference type="SAM" id="MobiDB-lite"/>
    </source>
</evidence>
<organism evidence="4 5">
    <name type="scientific">Mycena rosella</name>
    <name type="common">Pink bonnet</name>
    <name type="synonym">Agaricus rosellus</name>
    <dbReference type="NCBI Taxonomy" id="1033263"/>
    <lineage>
        <taxon>Eukaryota</taxon>
        <taxon>Fungi</taxon>
        <taxon>Dikarya</taxon>
        <taxon>Basidiomycota</taxon>
        <taxon>Agaricomycotina</taxon>
        <taxon>Agaricomycetes</taxon>
        <taxon>Agaricomycetidae</taxon>
        <taxon>Agaricales</taxon>
        <taxon>Marasmiineae</taxon>
        <taxon>Mycenaceae</taxon>
        <taxon>Mycena</taxon>
    </lineage>
</organism>
<dbReference type="AlphaFoldDB" id="A0AAD7DEK2"/>
<feature type="signal peptide" evidence="3">
    <location>
        <begin position="1"/>
        <end position="17"/>
    </location>
</feature>
<feature type="compositionally biased region" description="Low complexity" evidence="2">
    <location>
        <begin position="133"/>
        <end position="209"/>
    </location>
</feature>
<dbReference type="Proteomes" id="UP001221757">
    <property type="component" value="Unassembled WGS sequence"/>
</dbReference>
<name>A0AAD7DEK2_MYCRO</name>
<keyword evidence="5" id="KW-1185">Reference proteome</keyword>
<dbReference type="SUPFAM" id="SSF50685">
    <property type="entry name" value="Barwin-like endoglucanases"/>
    <property type="match status" value="1"/>
</dbReference>
<protein>
    <submittedName>
        <fullName evidence="4">RlpA-like double-psi beta-barrel-protein domain-containing protein-containing protein</fullName>
    </submittedName>
</protein>
<evidence type="ECO:0000313" key="5">
    <source>
        <dbReference type="Proteomes" id="UP001221757"/>
    </source>
</evidence>
<evidence type="ECO:0000256" key="1">
    <source>
        <dbReference type="ARBA" id="ARBA00022729"/>
    </source>
</evidence>